<feature type="domain" description="PilZ" evidence="1">
    <location>
        <begin position="3"/>
        <end position="99"/>
    </location>
</feature>
<reference evidence="2 3" key="1">
    <citation type="submission" date="2019-02" db="EMBL/GenBank/DDBJ databases">
        <title>Marinobacter halodurans sp. nov., a marine bacterium isolated from sea tidal flat.</title>
        <authorList>
            <person name="Yoo Y."/>
            <person name="Lee D.W."/>
            <person name="Kim B.S."/>
            <person name="Kim J.-J."/>
        </authorList>
    </citation>
    <scope>NUCLEOTIDE SEQUENCE [LARGE SCALE GENOMIC DNA]</scope>
    <source>
        <strain evidence="2 3">YJ-S3-2</strain>
    </source>
</reference>
<dbReference type="SUPFAM" id="SSF141371">
    <property type="entry name" value="PilZ domain-like"/>
    <property type="match status" value="1"/>
</dbReference>
<protein>
    <submittedName>
        <fullName evidence="2">PilZ domain-containing protein</fullName>
    </submittedName>
</protein>
<comment type="caution">
    <text evidence="2">The sequence shown here is derived from an EMBL/GenBank/DDBJ whole genome shotgun (WGS) entry which is preliminary data.</text>
</comment>
<sequence length="125" mass="14360">MQERRRRERLPFIQMDARVKVRRNLFSNRWIDVSVSDFNRLGMAIVGDHAFREGDKIQFSLRLNTEVGDITVEQAQAVVRNSRVGDDGTIFGLEFADNQKSGVAESLSRIESVLTRFKAVTQRMT</sequence>
<dbReference type="RefSeq" id="WP_131483561.1">
    <property type="nucleotide sequence ID" value="NZ_SJDL01000040.1"/>
</dbReference>
<proteinExistence type="predicted"/>
<dbReference type="Pfam" id="PF07238">
    <property type="entry name" value="PilZ"/>
    <property type="match status" value="1"/>
</dbReference>
<dbReference type="EMBL" id="SJDL01000040">
    <property type="protein sequence ID" value="TBW49508.1"/>
    <property type="molecule type" value="Genomic_DNA"/>
</dbReference>
<name>A0ABY1ZJ45_9GAMM</name>
<keyword evidence="3" id="KW-1185">Reference proteome</keyword>
<dbReference type="Gene3D" id="2.40.10.220">
    <property type="entry name" value="predicted glycosyltransferase like domains"/>
    <property type="match status" value="1"/>
</dbReference>
<evidence type="ECO:0000259" key="1">
    <source>
        <dbReference type="Pfam" id="PF07238"/>
    </source>
</evidence>
<accession>A0ABY1ZJ45</accession>
<dbReference type="Proteomes" id="UP000313645">
    <property type="component" value="Unassembled WGS sequence"/>
</dbReference>
<dbReference type="InterPro" id="IPR009875">
    <property type="entry name" value="PilZ_domain"/>
</dbReference>
<evidence type="ECO:0000313" key="2">
    <source>
        <dbReference type="EMBL" id="TBW49508.1"/>
    </source>
</evidence>
<gene>
    <name evidence="2" type="ORF">EZI54_19510</name>
</gene>
<organism evidence="2 3">
    <name type="scientific">Marinobacter halodurans</name>
    <dbReference type="NCBI Taxonomy" id="2528979"/>
    <lineage>
        <taxon>Bacteria</taxon>
        <taxon>Pseudomonadati</taxon>
        <taxon>Pseudomonadota</taxon>
        <taxon>Gammaproteobacteria</taxon>
        <taxon>Pseudomonadales</taxon>
        <taxon>Marinobacteraceae</taxon>
        <taxon>Marinobacter</taxon>
    </lineage>
</organism>
<evidence type="ECO:0000313" key="3">
    <source>
        <dbReference type="Proteomes" id="UP000313645"/>
    </source>
</evidence>